<protein>
    <recommendedName>
        <fullName evidence="3">Phage head-tail adaptor, putative, SPP1 family</fullName>
    </recommendedName>
</protein>
<gene>
    <name evidence="1" type="ORF">BMT55_11630</name>
</gene>
<organism evidence="1 2">
    <name type="scientific">Listeria newyorkensis</name>
    <dbReference type="NCBI Taxonomy" id="1497681"/>
    <lineage>
        <taxon>Bacteria</taxon>
        <taxon>Bacillati</taxon>
        <taxon>Bacillota</taxon>
        <taxon>Bacilli</taxon>
        <taxon>Bacillales</taxon>
        <taxon>Listeriaceae</taxon>
        <taxon>Listeria</taxon>
    </lineage>
</organism>
<dbReference type="NCBIfam" id="TIGR01563">
    <property type="entry name" value="gp16_SPP1"/>
    <property type="match status" value="1"/>
</dbReference>
<name>A0ABX4XLN6_9LIST</name>
<dbReference type="EMBL" id="MPDH01000014">
    <property type="protein sequence ID" value="PNP90623.1"/>
    <property type="molecule type" value="Genomic_DNA"/>
</dbReference>
<evidence type="ECO:0000313" key="2">
    <source>
        <dbReference type="Proteomes" id="UP000236500"/>
    </source>
</evidence>
<reference evidence="1 2" key="1">
    <citation type="submission" date="2016-11" db="EMBL/GenBank/DDBJ databases">
        <title>Whole Genome Sequence of Listeria newyorkensis.</title>
        <authorList>
            <person name="Frink S."/>
            <person name="Morales C."/>
            <person name="Kiang D."/>
        </authorList>
    </citation>
    <scope>NUCLEOTIDE SEQUENCE [LARGE SCALE GENOMIC DNA]</scope>
    <source>
        <strain evidence="1 2">F1604011-044</strain>
    </source>
</reference>
<evidence type="ECO:0000313" key="1">
    <source>
        <dbReference type="EMBL" id="PNP90623.1"/>
    </source>
</evidence>
<evidence type="ECO:0008006" key="3">
    <source>
        <dbReference type="Google" id="ProtNLM"/>
    </source>
</evidence>
<dbReference type="InterPro" id="IPR008767">
    <property type="entry name" value="Phage_SPP1_head-tail_adaptor"/>
</dbReference>
<comment type="caution">
    <text evidence="1">The sequence shown here is derived from an EMBL/GenBank/DDBJ whole genome shotgun (WGS) entry which is preliminary data.</text>
</comment>
<proteinExistence type="predicted"/>
<dbReference type="Proteomes" id="UP000236500">
    <property type="component" value="Unassembled WGS sequence"/>
</dbReference>
<accession>A0ABX4XLN6</accession>
<keyword evidence="2" id="KW-1185">Reference proteome</keyword>
<sequence length="122" mass="14399">MQKVTHNSYNDGVLHYGRVTTIRTASGRRQSEKRFVATEKLFYEEMSIRQEDRILCGTMGNVLDLKVKTPFRQGARTHQKVRINEQVYDVITIDADRHVRLFWYLQKVGDVHDRRTENQTSD</sequence>